<comment type="similarity">
    <text evidence="5">Belongs to the CofC family.</text>
</comment>
<dbReference type="Pfam" id="PF01983">
    <property type="entry name" value="CofC"/>
    <property type="match status" value="1"/>
</dbReference>
<evidence type="ECO:0000313" key="7">
    <source>
        <dbReference type="Proteomes" id="UP001595859"/>
    </source>
</evidence>
<sequence>MERGADLVVPIKRLDRAKSRLRGAVSDVEHAELVLALLLDTVTAALSAEGVRRVLVVCEDERVPAALRGTGVECVDERGLPGLNAALTFGAESLRTPSGTVGALQADLPALRPADLSAAIEEAGGRRAFCADRQGTGTTLLLAARGEQLDPRFGPGSAGAHAATGAVRVGASRPSLRCDVDTGHDLGVAAELGLGVATGKFTGSFDLRCTTSP</sequence>
<evidence type="ECO:0000256" key="4">
    <source>
        <dbReference type="ARBA" id="ARBA00023134"/>
    </source>
</evidence>
<comment type="catalytic activity">
    <reaction evidence="5">
        <text>phosphoenolpyruvate + GTP + H(+) = enolpyruvoyl-2-diphospho-5'-guanosine + diphosphate</text>
        <dbReference type="Rhea" id="RHEA:30519"/>
        <dbReference type="ChEBI" id="CHEBI:15378"/>
        <dbReference type="ChEBI" id="CHEBI:33019"/>
        <dbReference type="ChEBI" id="CHEBI:37565"/>
        <dbReference type="ChEBI" id="CHEBI:58702"/>
        <dbReference type="ChEBI" id="CHEBI:143701"/>
        <dbReference type="EC" id="2.7.7.105"/>
    </reaction>
</comment>
<dbReference type="NCBIfam" id="TIGR03552">
    <property type="entry name" value="F420_cofC"/>
    <property type="match status" value="1"/>
</dbReference>
<evidence type="ECO:0000313" key="6">
    <source>
        <dbReference type="EMBL" id="MFC4856494.1"/>
    </source>
</evidence>
<dbReference type="RefSeq" id="WP_378058463.1">
    <property type="nucleotide sequence ID" value="NZ_JBHSIS010000010.1"/>
</dbReference>
<accession>A0ABV9S9N4</accession>
<proteinExistence type="inferred from homology"/>
<dbReference type="Proteomes" id="UP001595859">
    <property type="component" value="Unassembled WGS sequence"/>
</dbReference>
<evidence type="ECO:0000256" key="3">
    <source>
        <dbReference type="ARBA" id="ARBA00022741"/>
    </source>
</evidence>
<name>A0ABV9S9N4_9PSEU</name>
<gene>
    <name evidence="6" type="primary">cofC</name>
    <name evidence="5" type="synonym">fbiD</name>
    <name evidence="6" type="ORF">ACFPCV_23555</name>
</gene>
<organism evidence="6 7">
    <name type="scientific">Actinophytocola glycyrrhizae</name>
    <dbReference type="NCBI Taxonomy" id="2044873"/>
    <lineage>
        <taxon>Bacteria</taxon>
        <taxon>Bacillati</taxon>
        <taxon>Actinomycetota</taxon>
        <taxon>Actinomycetes</taxon>
        <taxon>Pseudonocardiales</taxon>
        <taxon>Pseudonocardiaceae</taxon>
    </lineage>
</organism>
<comment type="caution">
    <text evidence="6">The sequence shown here is derived from an EMBL/GenBank/DDBJ whole genome shotgun (WGS) entry which is preliminary data.</text>
</comment>
<dbReference type="HAMAP" id="MF_02114">
    <property type="entry name" value="CofC"/>
    <property type="match status" value="1"/>
</dbReference>
<dbReference type="GO" id="GO:0043814">
    <property type="term" value="F:phospholactate guanylyltransferase activity"/>
    <property type="evidence" value="ECO:0007669"/>
    <property type="project" value="UniProtKB-EC"/>
</dbReference>
<keyword evidence="1 5" id="KW-0808">Transferase</keyword>
<feature type="binding site" evidence="5">
    <location>
        <position position="157"/>
    </location>
    <ligand>
        <name>phosphoenolpyruvate</name>
        <dbReference type="ChEBI" id="CHEBI:58702"/>
    </ligand>
</feature>
<keyword evidence="2 5" id="KW-0548">Nucleotidyltransferase</keyword>
<dbReference type="InterPro" id="IPR002835">
    <property type="entry name" value="CofC"/>
</dbReference>
<comment type="pathway">
    <text evidence="5">Cofactor biosynthesis; coenzyme F420 biosynthesis.</text>
</comment>
<dbReference type="EC" id="2.7.7.105" evidence="5"/>
<reference evidence="7" key="1">
    <citation type="journal article" date="2019" name="Int. J. Syst. Evol. Microbiol.">
        <title>The Global Catalogue of Microorganisms (GCM) 10K type strain sequencing project: providing services to taxonomists for standard genome sequencing and annotation.</title>
        <authorList>
            <consortium name="The Broad Institute Genomics Platform"/>
            <consortium name="The Broad Institute Genome Sequencing Center for Infectious Disease"/>
            <person name="Wu L."/>
            <person name="Ma J."/>
        </authorList>
    </citation>
    <scope>NUCLEOTIDE SEQUENCE [LARGE SCALE GENOMIC DNA]</scope>
    <source>
        <strain evidence="7">ZS-22-S1</strain>
    </source>
</reference>
<dbReference type="SUPFAM" id="SSF53448">
    <property type="entry name" value="Nucleotide-diphospho-sugar transferases"/>
    <property type="match status" value="1"/>
</dbReference>
<dbReference type="EMBL" id="JBHSIS010000010">
    <property type="protein sequence ID" value="MFC4856494.1"/>
    <property type="molecule type" value="Genomic_DNA"/>
</dbReference>
<comment type="function">
    <text evidence="5">Guanylyltransferase that catalyzes the activation of phosphoenolpyruvate (PEP) as enolpyruvoyl-2-diphospho-5'-guanosine, via the condensation of PEP with GTP. It is involved in the biosynthesis of coenzyme F420, a hydride carrier cofactor.</text>
</comment>
<keyword evidence="3 5" id="KW-0547">Nucleotide-binding</keyword>
<dbReference type="Gene3D" id="3.90.550.10">
    <property type="entry name" value="Spore Coat Polysaccharide Biosynthesis Protein SpsA, Chain A"/>
    <property type="match status" value="1"/>
</dbReference>
<feature type="binding site" evidence="5">
    <location>
        <position position="154"/>
    </location>
    <ligand>
        <name>phosphoenolpyruvate</name>
        <dbReference type="ChEBI" id="CHEBI:58702"/>
    </ligand>
</feature>
<feature type="binding site" evidence="5">
    <location>
        <position position="138"/>
    </location>
    <ligand>
        <name>phosphoenolpyruvate</name>
        <dbReference type="ChEBI" id="CHEBI:58702"/>
    </ligand>
</feature>
<protein>
    <recommendedName>
        <fullName evidence="5">Phosphoenolpyruvate guanylyltransferase</fullName>
        <shortName evidence="5">PEP guanylyltransferase</shortName>
        <ecNumber evidence="5">2.7.7.105</ecNumber>
    </recommendedName>
</protein>
<dbReference type="PANTHER" id="PTHR40392">
    <property type="entry name" value="2-PHOSPHO-L-LACTATE GUANYLYLTRANSFERASE"/>
    <property type="match status" value="1"/>
</dbReference>
<dbReference type="InterPro" id="IPR029044">
    <property type="entry name" value="Nucleotide-diphossugar_trans"/>
</dbReference>
<evidence type="ECO:0000256" key="2">
    <source>
        <dbReference type="ARBA" id="ARBA00022695"/>
    </source>
</evidence>
<keyword evidence="4 5" id="KW-0342">GTP-binding</keyword>
<keyword evidence="7" id="KW-1185">Reference proteome</keyword>
<evidence type="ECO:0000256" key="5">
    <source>
        <dbReference type="HAMAP-Rule" id="MF_02114"/>
    </source>
</evidence>
<evidence type="ECO:0000256" key="1">
    <source>
        <dbReference type="ARBA" id="ARBA00022679"/>
    </source>
</evidence>
<dbReference type="PANTHER" id="PTHR40392:SF1">
    <property type="entry name" value="2-PHOSPHO-L-LACTATE GUANYLYLTRANSFERASE"/>
    <property type="match status" value="1"/>
</dbReference>